<protein>
    <submittedName>
        <fullName evidence="1">Uncharacterized protein</fullName>
    </submittedName>
</protein>
<evidence type="ECO:0000313" key="1">
    <source>
        <dbReference type="EMBL" id="GEB34951.1"/>
    </source>
</evidence>
<reference evidence="1 2" key="1">
    <citation type="submission" date="2019-06" db="EMBL/GenBank/DDBJ databases">
        <title>Whole genome shotgun sequence of Brevibacillus parabrevis NBRC 12334.</title>
        <authorList>
            <person name="Hosoyama A."/>
            <person name="Uohara A."/>
            <person name="Ohji S."/>
            <person name="Ichikawa N."/>
        </authorList>
    </citation>
    <scope>NUCLEOTIDE SEQUENCE [LARGE SCALE GENOMIC DNA]</scope>
    <source>
        <strain evidence="1 2">NBRC 12334</strain>
    </source>
</reference>
<organism evidence="1 2">
    <name type="scientific">Brevibacillus parabrevis</name>
    <dbReference type="NCBI Taxonomy" id="54914"/>
    <lineage>
        <taxon>Bacteria</taxon>
        <taxon>Bacillati</taxon>
        <taxon>Bacillota</taxon>
        <taxon>Bacilli</taxon>
        <taxon>Bacillales</taxon>
        <taxon>Paenibacillaceae</taxon>
        <taxon>Brevibacillus</taxon>
    </lineage>
</organism>
<accession>A0A4Y3PWF4</accession>
<sequence length="360" mass="40626">MDFTLTDETGQDLNPEGDGWTLGEYGGYILVEQEVIELFNTAQKSPDTLTVGVQFNDIKGKGGSWKLDVPIDMKKAKEVAKTVAINREYTSPQGVVVKLDKLTNVPSNSLLSLTTSWNEQRKKEYQSMAENASGELGDYLNRHSLAYEILDENGKLLAGRDDTVLDSLNGIRKNAVTITTKGEGDSDAMMWRWWDGFTPFADQKKVTFKLHSIYMNELATFQGKLSLDALSKQPVTVESSGSRFTFHKFHLKTNDQQEKIAGRYEVRNKGGIIEFEALLPKDIIYITEWSATDETGKTYRVSMDNGDGEYVRDQDGRVRIKSALYINGLEKQPKELTISYAIQERQYRDVDMEVPIQLGN</sequence>
<name>A0A4Y3PWF4_BREPA</name>
<dbReference type="Proteomes" id="UP000316882">
    <property type="component" value="Unassembled WGS sequence"/>
</dbReference>
<gene>
    <name evidence="1" type="ORF">BPA01_45310</name>
</gene>
<dbReference type="AlphaFoldDB" id="A0A4Y3PWF4"/>
<evidence type="ECO:0000313" key="2">
    <source>
        <dbReference type="Proteomes" id="UP000316882"/>
    </source>
</evidence>
<proteinExistence type="predicted"/>
<keyword evidence="2" id="KW-1185">Reference proteome</keyword>
<comment type="caution">
    <text evidence="1">The sequence shown here is derived from an EMBL/GenBank/DDBJ whole genome shotgun (WGS) entry which is preliminary data.</text>
</comment>
<dbReference type="EMBL" id="BJMH01000031">
    <property type="protein sequence ID" value="GEB34951.1"/>
    <property type="molecule type" value="Genomic_DNA"/>
</dbReference>
<dbReference type="RefSeq" id="WP_122966435.1">
    <property type="nucleotide sequence ID" value="NZ_BJMH01000031.1"/>
</dbReference>